<organism evidence="1">
    <name type="scientific">uncultured Caudovirales phage</name>
    <dbReference type="NCBI Taxonomy" id="2100421"/>
    <lineage>
        <taxon>Viruses</taxon>
        <taxon>Duplodnaviria</taxon>
        <taxon>Heunggongvirae</taxon>
        <taxon>Uroviricota</taxon>
        <taxon>Caudoviricetes</taxon>
        <taxon>Peduoviridae</taxon>
        <taxon>Maltschvirus</taxon>
        <taxon>Maltschvirus maltsch</taxon>
    </lineage>
</organism>
<dbReference type="EMBL" id="LR797824">
    <property type="protein sequence ID" value="CAB4241648.1"/>
    <property type="molecule type" value="Genomic_DNA"/>
</dbReference>
<accession>A0A6J5T9N2</accession>
<gene>
    <name evidence="1" type="ORF">UFOVP71_186</name>
</gene>
<sequence>MNLEQLIEDLDQNYGNPRAPKQYHRIQLAVAELRRLQSVEVEYNNLKNKQTN</sequence>
<name>A0A6J5T9N2_9CAUD</name>
<evidence type="ECO:0000313" key="1">
    <source>
        <dbReference type="EMBL" id="CAB4241648.1"/>
    </source>
</evidence>
<protein>
    <submittedName>
        <fullName evidence="1">Uncharacterized protein</fullName>
    </submittedName>
</protein>
<proteinExistence type="predicted"/>
<reference evidence="1" key="1">
    <citation type="submission" date="2020-05" db="EMBL/GenBank/DDBJ databases">
        <authorList>
            <person name="Chiriac C."/>
            <person name="Salcher M."/>
            <person name="Ghai R."/>
            <person name="Kavagutti S V."/>
        </authorList>
    </citation>
    <scope>NUCLEOTIDE SEQUENCE</scope>
</reference>